<evidence type="ECO:0008006" key="4">
    <source>
        <dbReference type="Google" id="ProtNLM"/>
    </source>
</evidence>
<proteinExistence type="predicted"/>
<keyword evidence="1" id="KW-0472">Membrane</keyword>
<accession>A0A5C4TJ56</accession>
<organism evidence="2 3">
    <name type="scientific">Fructilactobacillus sanfranciscensis</name>
    <name type="common">Lactobacillus sanfranciscensis</name>
    <dbReference type="NCBI Taxonomy" id="1625"/>
    <lineage>
        <taxon>Bacteria</taxon>
        <taxon>Bacillati</taxon>
        <taxon>Bacillota</taxon>
        <taxon>Bacilli</taxon>
        <taxon>Lactobacillales</taxon>
        <taxon>Lactobacillaceae</taxon>
        <taxon>Fructilactobacillus</taxon>
    </lineage>
</organism>
<sequence>MQTIKIIVWSLISLLMFLVLNYIMHLPAIGMQSSDLMRTNLMAIGLFGIPLLLTVFRLRVGFYFLALIQLIYTVGYFSAAYQVTMLSHAHVLSKIAVMVVVIIALLINVYWFMLAWKFRKATTKARTERYMKYRK</sequence>
<gene>
    <name evidence="2" type="ORF">DID87_06145</name>
</gene>
<reference evidence="2 3" key="1">
    <citation type="submission" date="2018-05" db="EMBL/GenBank/DDBJ databases">
        <title>Lactobacillus sanfranciscensis Ah4 draft denome sequence.</title>
        <authorList>
            <person name="Zhang G."/>
        </authorList>
    </citation>
    <scope>NUCLEOTIDE SEQUENCE [LARGE SCALE GENOMIC DNA]</scope>
    <source>
        <strain evidence="2 3">Ah4</strain>
    </source>
</reference>
<keyword evidence="1" id="KW-0812">Transmembrane</keyword>
<evidence type="ECO:0000256" key="1">
    <source>
        <dbReference type="SAM" id="Phobius"/>
    </source>
</evidence>
<feature type="transmembrane region" description="Helical" evidence="1">
    <location>
        <begin position="62"/>
        <end position="83"/>
    </location>
</feature>
<dbReference type="AlphaFoldDB" id="A0A5C4TJ56"/>
<feature type="transmembrane region" description="Helical" evidence="1">
    <location>
        <begin position="7"/>
        <end position="24"/>
    </location>
</feature>
<dbReference type="Proteomes" id="UP000313312">
    <property type="component" value="Unassembled WGS sequence"/>
</dbReference>
<feature type="transmembrane region" description="Helical" evidence="1">
    <location>
        <begin position="36"/>
        <end position="55"/>
    </location>
</feature>
<evidence type="ECO:0000313" key="3">
    <source>
        <dbReference type="Proteomes" id="UP000313312"/>
    </source>
</evidence>
<comment type="caution">
    <text evidence="2">The sequence shown here is derived from an EMBL/GenBank/DDBJ whole genome shotgun (WGS) entry which is preliminary data.</text>
</comment>
<feature type="transmembrane region" description="Helical" evidence="1">
    <location>
        <begin position="95"/>
        <end position="116"/>
    </location>
</feature>
<dbReference type="EMBL" id="QFCR01000025">
    <property type="protein sequence ID" value="TNK89937.1"/>
    <property type="molecule type" value="Genomic_DNA"/>
</dbReference>
<protein>
    <recommendedName>
        <fullName evidence="4">Integral membrane protein</fullName>
    </recommendedName>
</protein>
<dbReference type="RefSeq" id="WP_103450667.1">
    <property type="nucleotide sequence ID" value="NZ_MIYB01000012.1"/>
</dbReference>
<name>A0A5C4TJ56_FRUSA</name>
<keyword evidence="1" id="KW-1133">Transmembrane helix</keyword>
<evidence type="ECO:0000313" key="2">
    <source>
        <dbReference type="EMBL" id="TNK89937.1"/>
    </source>
</evidence>